<evidence type="ECO:0000313" key="2">
    <source>
        <dbReference type="Proteomes" id="UP001152795"/>
    </source>
</evidence>
<sequence length="128" mass="14410">MTADRFSTVFQVENTASKATLNIKRKCGSDLVFDKNFGFCRIKGKVISVDDVLSNQYFIALWLIKTNFSIPMGKVPGTARTPGQLGSYPTPMTMEKVLEKKMETVLKLKPKQISVTGTHEQTYDKKKK</sequence>
<evidence type="ECO:0000313" key="1">
    <source>
        <dbReference type="EMBL" id="CAB4028127.1"/>
    </source>
</evidence>
<protein>
    <submittedName>
        <fullName evidence="1">Uncharacterized protein</fullName>
    </submittedName>
</protein>
<keyword evidence="2" id="KW-1185">Reference proteome</keyword>
<dbReference type="AlphaFoldDB" id="A0A6S7JBG9"/>
<accession>A0A6S7JBG9</accession>
<dbReference type="Proteomes" id="UP001152795">
    <property type="component" value="Unassembled WGS sequence"/>
</dbReference>
<reference evidence="1" key="1">
    <citation type="submission" date="2020-04" db="EMBL/GenBank/DDBJ databases">
        <authorList>
            <person name="Alioto T."/>
            <person name="Alioto T."/>
            <person name="Gomez Garrido J."/>
        </authorList>
    </citation>
    <scope>NUCLEOTIDE SEQUENCE</scope>
    <source>
        <strain evidence="1">A484AB</strain>
    </source>
</reference>
<organism evidence="1 2">
    <name type="scientific">Paramuricea clavata</name>
    <name type="common">Red gorgonian</name>
    <name type="synonym">Violescent sea-whip</name>
    <dbReference type="NCBI Taxonomy" id="317549"/>
    <lineage>
        <taxon>Eukaryota</taxon>
        <taxon>Metazoa</taxon>
        <taxon>Cnidaria</taxon>
        <taxon>Anthozoa</taxon>
        <taxon>Octocorallia</taxon>
        <taxon>Malacalcyonacea</taxon>
        <taxon>Plexauridae</taxon>
        <taxon>Paramuricea</taxon>
    </lineage>
</organism>
<gene>
    <name evidence="1" type="ORF">PACLA_8A065756</name>
</gene>
<name>A0A6S7JBG9_PARCT</name>
<dbReference type="EMBL" id="CACRXK020015265">
    <property type="protein sequence ID" value="CAB4028127.1"/>
    <property type="molecule type" value="Genomic_DNA"/>
</dbReference>
<proteinExistence type="predicted"/>
<comment type="caution">
    <text evidence="1">The sequence shown here is derived from an EMBL/GenBank/DDBJ whole genome shotgun (WGS) entry which is preliminary data.</text>
</comment>